<accession>A0A1I4S5J8</accession>
<dbReference type="InterPro" id="IPR052340">
    <property type="entry name" value="RNase_Y/CdgJ"/>
</dbReference>
<sequence>MKASPLLKKIVSVTGDLPTIPHTAQLVMQKLSDPEVSPKELEKIILQDPALTARILKLANSPFYGRPRTIKTVSEATVVIGLNTLKSIVVASAVREMIKPFGLTEKLLWEHSVSVGFIVRYLAEKLRFRRTEEAFLAGLLHDIGKVVLQLKAPSKMYIVIQELYTGAETDSIGVENLVFGFAHVHVGQLLARKWQFAQEIEEAIGYHHWPGRAKISPELAHLVHLGNSFAHKLEIGPIKTPDLDLAEQVSARFFQLDQELIEEFLNDCSSKIQNEMGDILS</sequence>
<name>A0A1I4S5J8_9BACT</name>
<dbReference type="OrthoDB" id="9773799at2"/>
<dbReference type="CDD" id="cd00077">
    <property type="entry name" value="HDc"/>
    <property type="match status" value="1"/>
</dbReference>
<dbReference type="InterPro" id="IPR003607">
    <property type="entry name" value="HD/PDEase_dom"/>
</dbReference>
<evidence type="ECO:0000313" key="2">
    <source>
        <dbReference type="EMBL" id="SFM59540.1"/>
    </source>
</evidence>
<dbReference type="SUPFAM" id="SSF109604">
    <property type="entry name" value="HD-domain/PDEase-like"/>
    <property type="match status" value="1"/>
</dbReference>
<dbReference type="SMART" id="SM00471">
    <property type="entry name" value="HDc"/>
    <property type="match status" value="1"/>
</dbReference>
<organism evidence="2 3">
    <name type="scientific">Thermodesulforhabdus norvegica</name>
    <dbReference type="NCBI Taxonomy" id="39841"/>
    <lineage>
        <taxon>Bacteria</taxon>
        <taxon>Pseudomonadati</taxon>
        <taxon>Thermodesulfobacteriota</taxon>
        <taxon>Syntrophobacteria</taxon>
        <taxon>Syntrophobacterales</taxon>
        <taxon>Thermodesulforhabdaceae</taxon>
        <taxon>Thermodesulforhabdus</taxon>
    </lineage>
</organism>
<reference evidence="2 3" key="1">
    <citation type="submission" date="2016-10" db="EMBL/GenBank/DDBJ databases">
        <authorList>
            <person name="de Groot N.N."/>
        </authorList>
    </citation>
    <scope>NUCLEOTIDE SEQUENCE [LARGE SCALE GENOMIC DNA]</scope>
    <source>
        <strain evidence="2 3">DSM 9990</strain>
    </source>
</reference>
<keyword evidence="3" id="KW-1185">Reference proteome</keyword>
<dbReference type="AlphaFoldDB" id="A0A1I4S5J8"/>
<dbReference type="Gene3D" id="1.10.3210.10">
    <property type="entry name" value="Hypothetical protein af1432"/>
    <property type="match status" value="1"/>
</dbReference>
<feature type="domain" description="HDOD" evidence="1">
    <location>
        <begin position="17"/>
        <end position="210"/>
    </location>
</feature>
<evidence type="ECO:0000313" key="3">
    <source>
        <dbReference type="Proteomes" id="UP000199611"/>
    </source>
</evidence>
<dbReference type="RefSeq" id="WP_093393614.1">
    <property type="nucleotide sequence ID" value="NZ_FOUU01000002.1"/>
</dbReference>
<dbReference type="NCBIfam" id="TIGR00277">
    <property type="entry name" value="HDIG"/>
    <property type="match status" value="1"/>
</dbReference>
<dbReference type="InterPro" id="IPR013976">
    <property type="entry name" value="HDOD"/>
</dbReference>
<proteinExistence type="predicted"/>
<dbReference type="PANTHER" id="PTHR33525:SF3">
    <property type="entry name" value="RIBONUCLEASE Y"/>
    <property type="match status" value="1"/>
</dbReference>
<dbReference type="Pfam" id="PF08668">
    <property type="entry name" value="HDOD"/>
    <property type="match status" value="1"/>
</dbReference>
<protein>
    <submittedName>
        <fullName evidence="2">HDIG domain-containing protein</fullName>
    </submittedName>
</protein>
<dbReference type="InterPro" id="IPR006675">
    <property type="entry name" value="HDIG_dom"/>
</dbReference>
<evidence type="ECO:0000259" key="1">
    <source>
        <dbReference type="PROSITE" id="PS51833"/>
    </source>
</evidence>
<dbReference type="PANTHER" id="PTHR33525">
    <property type="match status" value="1"/>
</dbReference>
<dbReference type="STRING" id="39841.SAMN05660836_00760"/>
<gene>
    <name evidence="2" type="ORF">SAMN05660836_00760</name>
</gene>
<dbReference type="EMBL" id="FOUU01000002">
    <property type="protein sequence ID" value="SFM59540.1"/>
    <property type="molecule type" value="Genomic_DNA"/>
</dbReference>
<dbReference type="PROSITE" id="PS51833">
    <property type="entry name" value="HDOD"/>
    <property type="match status" value="1"/>
</dbReference>
<dbReference type="Proteomes" id="UP000199611">
    <property type="component" value="Unassembled WGS sequence"/>
</dbReference>